<dbReference type="EC" id="2.1.3.15" evidence="13"/>
<dbReference type="Pfam" id="PF01039">
    <property type="entry name" value="Carboxyl_trans"/>
    <property type="match status" value="1"/>
</dbReference>
<dbReference type="GO" id="GO:0005524">
    <property type="term" value="F:ATP binding"/>
    <property type="evidence" value="ECO:0007669"/>
    <property type="project" value="UniProtKB-KW"/>
</dbReference>
<evidence type="ECO:0000256" key="10">
    <source>
        <dbReference type="ARBA" id="ARBA00023098"/>
    </source>
</evidence>
<dbReference type="PANTHER" id="PTHR42995">
    <property type="entry name" value="ACETYL-COENZYME A CARBOXYLASE CARBOXYL TRANSFERASE SUBUNIT BETA, CHLOROPLASTIC"/>
    <property type="match status" value="1"/>
</dbReference>
<comment type="pathway">
    <text evidence="13">Lipid metabolism; malonyl-CoA biosynthesis; malonyl-CoA from acetyl-CoA: step 1/1.</text>
</comment>
<keyword evidence="4 13" id="KW-0479">Metal-binding</keyword>
<dbReference type="PANTHER" id="PTHR42995:SF5">
    <property type="entry name" value="ACETYL-COENZYME A CARBOXYLASE CARBOXYL TRANSFERASE SUBUNIT BETA, CHLOROPLASTIC"/>
    <property type="match status" value="1"/>
</dbReference>
<keyword evidence="2 13" id="KW-0444">Lipid biosynthesis</keyword>
<dbReference type="Gene3D" id="3.90.226.10">
    <property type="entry name" value="2-enoyl-CoA Hydratase, Chain A, domain 1"/>
    <property type="match status" value="1"/>
</dbReference>
<accession>A0A4R2PIG0</accession>
<evidence type="ECO:0000259" key="15">
    <source>
        <dbReference type="PROSITE" id="PS50980"/>
    </source>
</evidence>
<dbReference type="UniPathway" id="UPA00655">
    <property type="reaction ID" value="UER00711"/>
</dbReference>
<dbReference type="InterPro" id="IPR000438">
    <property type="entry name" value="Acetyl_CoA_COase_Trfase_b_su"/>
</dbReference>
<protein>
    <recommendedName>
        <fullName evidence="13">Acetyl-coenzyme A carboxylase carboxyl transferase subunit beta</fullName>
        <shortName evidence="13">ACCase subunit beta</shortName>
        <shortName evidence="13">Acetyl-CoA carboxylase carboxyltransferase subunit beta</shortName>
        <ecNumber evidence="13">2.1.3.15</ecNumber>
    </recommendedName>
</protein>
<feature type="binding site" evidence="13">
    <location>
        <position position="51"/>
    </location>
    <ligand>
        <name>Zn(2+)</name>
        <dbReference type="ChEBI" id="CHEBI:29105"/>
    </ligand>
</feature>
<keyword evidence="6 13" id="KW-0863">Zinc-finger</keyword>
<evidence type="ECO:0000313" key="16">
    <source>
        <dbReference type="EMBL" id="TCP34474.1"/>
    </source>
</evidence>
<evidence type="ECO:0000256" key="2">
    <source>
        <dbReference type="ARBA" id="ARBA00022516"/>
    </source>
</evidence>
<keyword evidence="17" id="KW-1185">Reference proteome</keyword>
<evidence type="ECO:0000256" key="13">
    <source>
        <dbReference type="HAMAP-Rule" id="MF_01395"/>
    </source>
</evidence>
<dbReference type="GO" id="GO:0009329">
    <property type="term" value="C:acetate CoA-transferase complex"/>
    <property type="evidence" value="ECO:0007669"/>
    <property type="project" value="TreeGrafter"/>
</dbReference>
<keyword evidence="3 13" id="KW-0808">Transferase</keyword>
<dbReference type="GO" id="GO:2001295">
    <property type="term" value="P:malonyl-CoA biosynthetic process"/>
    <property type="evidence" value="ECO:0007669"/>
    <property type="project" value="UniProtKB-UniRule"/>
</dbReference>
<dbReference type="InterPro" id="IPR029045">
    <property type="entry name" value="ClpP/crotonase-like_dom_sf"/>
</dbReference>
<dbReference type="NCBIfam" id="TIGR00515">
    <property type="entry name" value="accD"/>
    <property type="match status" value="1"/>
</dbReference>
<evidence type="ECO:0000256" key="7">
    <source>
        <dbReference type="ARBA" id="ARBA00022832"/>
    </source>
</evidence>
<feature type="binding site" evidence="13">
    <location>
        <position position="48"/>
    </location>
    <ligand>
        <name>Zn(2+)</name>
        <dbReference type="ChEBI" id="CHEBI:29105"/>
    </ligand>
</feature>
<evidence type="ECO:0000256" key="9">
    <source>
        <dbReference type="ARBA" id="ARBA00022840"/>
    </source>
</evidence>
<gene>
    <name evidence="13" type="primary">accD</name>
    <name evidence="16" type="ORF">EV659_105101</name>
</gene>
<dbReference type="InterPro" id="IPR011762">
    <property type="entry name" value="COA_CT_N"/>
</dbReference>
<dbReference type="SUPFAM" id="SSF52096">
    <property type="entry name" value="ClpP/crotonase"/>
    <property type="match status" value="1"/>
</dbReference>
<dbReference type="HAMAP" id="MF_01395">
    <property type="entry name" value="AcetylCoA_CT_beta"/>
    <property type="match status" value="1"/>
</dbReference>
<comment type="cofactor">
    <cofactor evidence="13">
        <name>Zn(2+)</name>
        <dbReference type="ChEBI" id="CHEBI:29105"/>
    </cofactor>
    <text evidence="13">Binds 1 zinc ion per subunit.</text>
</comment>
<comment type="subunit">
    <text evidence="13">Acetyl-CoA carboxylase is a heterohexamer composed of biotin carboxyl carrier protein (AccB), biotin carboxylase (AccC) and two subunits each of ACCase subunit alpha (AccA) and ACCase subunit beta (AccD).</text>
</comment>
<evidence type="ECO:0000256" key="11">
    <source>
        <dbReference type="ARBA" id="ARBA00023160"/>
    </source>
</evidence>
<keyword evidence="5 13" id="KW-0547">Nucleotide-binding</keyword>
<reference evidence="16 17" key="1">
    <citation type="submission" date="2019-03" db="EMBL/GenBank/DDBJ databases">
        <title>Genomic Encyclopedia of Type Strains, Phase IV (KMG-IV): sequencing the most valuable type-strain genomes for metagenomic binning, comparative biology and taxonomic classification.</title>
        <authorList>
            <person name="Goeker M."/>
        </authorList>
    </citation>
    <scope>NUCLEOTIDE SEQUENCE [LARGE SCALE GENOMIC DNA]</scope>
    <source>
        <strain evidence="16 17">DSM 2132</strain>
    </source>
</reference>
<dbReference type="GO" id="GO:0008270">
    <property type="term" value="F:zinc ion binding"/>
    <property type="evidence" value="ECO:0007669"/>
    <property type="project" value="UniProtKB-UniRule"/>
</dbReference>
<keyword evidence="8 13" id="KW-0862">Zinc</keyword>
<dbReference type="InterPro" id="IPR041010">
    <property type="entry name" value="Znf-ACC"/>
</dbReference>
<keyword evidence="11 13" id="KW-0275">Fatty acid biosynthesis</keyword>
<dbReference type="Proteomes" id="UP000295399">
    <property type="component" value="Unassembled WGS sequence"/>
</dbReference>
<evidence type="ECO:0000256" key="12">
    <source>
        <dbReference type="ARBA" id="ARBA00025280"/>
    </source>
</evidence>
<feature type="zinc finger region" description="C4-type" evidence="13">
    <location>
        <begin position="29"/>
        <end position="51"/>
    </location>
</feature>
<dbReference type="PRINTS" id="PR01070">
    <property type="entry name" value="ACCCTRFRASEB"/>
</dbReference>
<name>A0A4R2PIG0_RHOSA</name>
<feature type="binding site" evidence="13">
    <location>
        <position position="32"/>
    </location>
    <ligand>
        <name>Zn(2+)</name>
        <dbReference type="ChEBI" id="CHEBI:29105"/>
    </ligand>
</feature>
<dbReference type="EMBL" id="SLXO01000005">
    <property type="protein sequence ID" value="TCP34474.1"/>
    <property type="molecule type" value="Genomic_DNA"/>
</dbReference>
<dbReference type="OrthoDB" id="9772975at2"/>
<feature type="compositionally biased region" description="Low complexity" evidence="14">
    <location>
        <begin position="356"/>
        <end position="367"/>
    </location>
</feature>
<keyword evidence="10 13" id="KW-0443">Lipid metabolism</keyword>
<comment type="similarity">
    <text evidence="13">Belongs to the AccD/PCCB family.</text>
</comment>
<dbReference type="FunCoup" id="A0A4R2PIG0">
    <property type="interactions" value="437"/>
</dbReference>
<evidence type="ECO:0000256" key="3">
    <source>
        <dbReference type="ARBA" id="ARBA00022679"/>
    </source>
</evidence>
<keyword evidence="9 13" id="KW-0067">ATP-binding</keyword>
<feature type="compositionally biased region" description="Basic and acidic residues" evidence="14">
    <location>
        <begin position="314"/>
        <end position="349"/>
    </location>
</feature>
<evidence type="ECO:0000256" key="14">
    <source>
        <dbReference type="SAM" id="MobiDB-lite"/>
    </source>
</evidence>
<feature type="compositionally biased region" description="Basic and acidic residues" evidence="14">
    <location>
        <begin position="368"/>
        <end position="391"/>
    </location>
</feature>
<feature type="compositionally biased region" description="Low complexity" evidence="14">
    <location>
        <begin position="297"/>
        <end position="309"/>
    </location>
</feature>
<dbReference type="GO" id="GO:0003989">
    <property type="term" value="F:acetyl-CoA carboxylase activity"/>
    <property type="evidence" value="ECO:0007669"/>
    <property type="project" value="InterPro"/>
</dbReference>
<dbReference type="Pfam" id="PF17848">
    <property type="entry name" value="Zn_ribbon_ACC"/>
    <property type="match status" value="1"/>
</dbReference>
<evidence type="ECO:0000256" key="5">
    <source>
        <dbReference type="ARBA" id="ARBA00022741"/>
    </source>
</evidence>
<dbReference type="GO" id="GO:0016743">
    <property type="term" value="F:carboxyl- or carbamoyltransferase activity"/>
    <property type="evidence" value="ECO:0007669"/>
    <property type="project" value="UniProtKB-UniRule"/>
</dbReference>
<feature type="binding site" evidence="13">
    <location>
        <position position="29"/>
    </location>
    <ligand>
        <name>Zn(2+)</name>
        <dbReference type="ChEBI" id="CHEBI:29105"/>
    </ligand>
</feature>
<dbReference type="InParanoid" id="A0A4R2PIG0"/>
<proteinExistence type="inferred from homology"/>
<dbReference type="InterPro" id="IPR034733">
    <property type="entry name" value="AcCoA_carboxyl_beta"/>
</dbReference>
<evidence type="ECO:0000256" key="6">
    <source>
        <dbReference type="ARBA" id="ARBA00022771"/>
    </source>
</evidence>
<comment type="subcellular location">
    <subcellularLocation>
        <location evidence="1 13">Cytoplasm</location>
    </subcellularLocation>
</comment>
<dbReference type="GO" id="GO:0006633">
    <property type="term" value="P:fatty acid biosynthetic process"/>
    <property type="evidence" value="ECO:0007669"/>
    <property type="project" value="UniProtKB-KW"/>
</dbReference>
<comment type="catalytic activity">
    <reaction evidence="13">
        <text>N(6)-carboxybiotinyl-L-lysyl-[protein] + acetyl-CoA = N(6)-biotinyl-L-lysyl-[protein] + malonyl-CoA</text>
        <dbReference type="Rhea" id="RHEA:54728"/>
        <dbReference type="Rhea" id="RHEA-COMP:10505"/>
        <dbReference type="Rhea" id="RHEA-COMP:10506"/>
        <dbReference type="ChEBI" id="CHEBI:57288"/>
        <dbReference type="ChEBI" id="CHEBI:57384"/>
        <dbReference type="ChEBI" id="CHEBI:83144"/>
        <dbReference type="ChEBI" id="CHEBI:83145"/>
        <dbReference type="EC" id="2.1.3.15"/>
    </reaction>
</comment>
<evidence type="ECO:0000256" key="8">
    <source>
        <dbReference type="ARBA" id="ARBA00022833"/>
    </source>
</evidence>
<feature type="region of interest" description="Disordered" evidence="14">
    <location>
        <begin position="290"/>
        <end position="391"/>
    </location>
</feature>
<comment type="caution">
    <text evidence="16">The sequence shown here is derived from an EMBL/GenBank/DDBJ whole genome shotgun (WGS) entry which is preliminary data.</text>
</comment>
<keyword evidence="13" id="KW-0963">Cytoplasm</keyword>
<feature type="domain" description="CoA carboxyltransferase N-terminal" evidence="15">
    <location>
        <begin position="25"/>
        <end position="294"/>
    </location>
</feature>
<evidence type="ECO:0000313" key="17">
    <source>
        <dbReference type="Proteomes" id="UP000295399"/>
    </source>
</evidence>
<dbReference type="RefSeq" id="WP_132708406.1">
    <property type="nucleotide sequence ID" value="NZ_JACIGF010000005.1"/>
</dbReference>
<dbReference type="PROSITE" id="PS50980">
    <property type="entry name" value="COA_CT_NTER"/>
    <property type="match status" value="1"/>
</dbReference>
<evidence type="ECO:0000256" key="1">
    <source>
        <dbReference type="ARBA" id="ARBA00004496"/>
    </source>
</evidence>
<sequence>MSWLTSYVKPKLERAFSQKETPDNLWHKCQGCGELIYMKDYLAALRVCGNCNHHGRMGPKERFDALFDGSTYETLECPKVVEDPLKFRDQKRYTDRLRDARSKTGDADAGHVAVGRLGGIETVAFVENFFFMGGSMGLAVGEAFVAAADAAIARRAPLVAFVAAGGARMQEGILSLMQLPRTTVAVERMKDAGLPYIVVLTDPTTGGVTASFAMLGDVHLAEPGALIGFAGPRVIKETIRETLPDGFQRAEYLKDHGMVDKVVARGEMRATLSRLIALMTHDGAAQADLARTRAAEAETAAAAGPADETPAAEDEPRKARKAKAEKPRKTERADKTERSDRADKTDRADQAGQGDRPAAQKAGAARPAEAEPGRSDGAGDRDDPPISRAAE</sequence>
<evidence type="ECO:0000256" key="4">
    <source>
        <dbReference type="ARBA" id="ARBA00022723"/>
    </source>
</evidence>
<dbReference type="AlphaFoldDB" id="A0A4R2PIG0"/>
<keyword evidence="7 13" id="KW-0276">Fatty acid metabolism</keyword>
<comment type="function">
    <text evidence="12 13">Component of the acetyl coenzyme A carboxylase (ACC) complex. Biotin carboxylase (BC) catalyzes the carboxylation of biotin on its carrier protein (BCCP) and then the CO(2) group is transferred by the transcarboxylase to acetyl-CoA to form malonyl-CoA.</text>
</comment>
<organism evidence="16 17">
    <name type="scientific">Rhodothalassium salexigens DSM 2132</name>
    <dbReference type="NCBI Taxonomy" id="1188247"/>
    <lineage>
        <taxon>Bacteria</taxon>
        <taxon>Pseudomonadati</taxon>
        <taxon>Pseudomonadota</taxon>
        <taxon>Alphaproteobacteria</taxon>
        <taxon>Rhodothalassiales</taxon>
        <taxon>Rhodothalassiaceae</taxon>
        <taxon>Rhodothalassium</taxon>
    </lineage>
</organism>